<dbReference type="PANTHER" id="PTHR33841:SF5">
    <property type="entry name" value="DNA METHYLASE (MODIFICATION METHYLASE) (METHYLTRANSFERASE)-RELATED"/>
    <property type="match status" value="1"/>
</dbReference>
<dbReference type="GO" id="GO:0008170">
    <property type="term" value="F:N-methyltransferase activity"/>
    <property type="evidence" value="ECO:0007669"/>
    <property type="project" value="InterPro"/>
</dbReference>
<dbReference type="GO" id="GO:0003677">
    <property type="term" value="F:DNA binding"/>
    <property type="evidence" value="ECO:0007669"/>
    <property type="project" value="InterPro"/>
</dbReference>
<evidence type="ECO:0000256" key="1">
    <source>
        <dbReference type="ARBA" id="ARBA00006594"/>
    </source>
</evidence>
<gene>
    <name evidence="9" type="ORF">SAMN05216243_2165</name>
</gene>
<evidence type="ECO:0000259" key="8">
    <source>
        <dbReference type="Pfam" id="PF22837"/>
    </source>
</evidence>
<dbReference type="InterPro" id="IPR029063">
    <property type="entry name" value="SAM-dependent_MTases_sf"/>
</dbReference>
<dbReference type="STRING" id="407036.SAMN05216243_2165"/>
<sequence length="541" mass="62596">MENIEEMTEKYYHQVPASARKQLGQYFTPPAIARPMKTWVTGKQNCTKLLDPAVGLGELAVEIPENISVTGYDIDKNILAFAKQRLAMQPNPFHLLEQDFLTSEWDDKYEGIICNPPYIKFKNYQQKTFYLQQFKSKLGITLSGFTNMYALFLLKALHQLSENGRAAFIIPSDFLNADYGTPIKKYLIQQQSLHAIAVTDFKVNWFQLATTTSALFFFDKSHSASQIEFIHIDTNQELLDLDNHLKNYYSNPPIGKIKKNEELLPAQKWRAYYQPEREHTYHHLKPIDQFAQVTRGIATGDNKFFCISETKRKHWKLDKKYFVPCLSKGGQVNGSFFTEDNYHALLANDLPVQLLDVNEEDLTNEKLAAYIKYGEESGSSDRYLTKRRRPWFKNESRLPADILISTFSRNKVKFIRNEAGARNLTAFHCLYMRPEYEERVDILMAYLMTDISQQLFESRHREYGKGLKKLEPNDIRFASVIDLDVVSTEESAQISAIYQKAREKQLSSPANDYSTEIRQLNNIFQSILSYPTINKSCATDV</sequence>
<dbReference type="SUPFAM" id="SSF53335">
    <property type="entry name" value="S-adenosyl-L-methionine-dependent methyltransferases"/>
    <property type="match status" value="1"/>
</dbReference>
<dbReference type="EMBL" id="FNFL01000003">
    <property type="protein sequence ID" value="SDK17341.1"/>
    <property type="molecule type" value="Genomic_DNA"/>
</dbReference>
<dbReference type="AlphaFoldDB" id="A0A1G8ZQL2"/>
<dbReference type="GO" id="GO:0009307">
    <property type="term" value="P:DNA restriction-modification system"/>
    <property type="evidence" value="ECO:0007669"/>
    <property type="project" value="UniProtKB-KW"/>
</dbReference>
<name>A0A1G8ZQL2_9BACI</name>
<dbReference type="GO" id="GO:0009007">
    <property type="term" value="F:site-specific DNA-methyltransferase (adenine-specific) activity"/>
    <property type="evidence" value="ECO:0007669"/>
    <property type="project" value="UniProtKB-EC"/>
</dbReference>
<feature type="domain" description="Type II methyltransferase M.Eco57I C-terminal" evidence="8">
    <location>
        <begin position="282"/>
        <end position="506"/>
    </location>
</feature>
<organism evidence="9 10">
    <name type="scientific">Sediminibacillus albus</name>
    <dbReference type="NCBI Taxonomy" id="407036"/>
    <lineage>
        <taxon>Bacteria</taxon>
        <taxon>Bacillati</taxon>
        <taxon>Bacillota</taxon>
        <taxon>Bacilli</taxon>
        <taxon>Bacillales</taxon>
        <taxon>Bacillaceae</taxon>
        <taxon>Sediminibacillus</taxon>
    </lineage>
</organism>
<evidence type="ECO:0000259" key="7">
    <source>
        <dbReference type="Pfam" id="PF07669"/>
    </source>
</evidence>
<dbReference type="EC" id="2.1.1.72" evidence="2"/>
<dbReference type="RefSeq" id="WP_093213929.1">
    <property type="nucleotide sequence ID" value="NZ_FNFL01000003.1"/>
</dbReference>
<dbReference type="InterPro" id="IPR002052">
    <property type="entry name" value="DNA_methylase_N6_adenine_CS"/>
</dbReference>
<dbReference type="InterPro" id="IPR054520">
    <property type="entry name" value="M_Eco57I_C"/>
</dbReference>
<accession>A0A1G8ZQL2</accession>
<evidence type="ECO:0000256" key="5">
    <source>
        <dbReference type="ARBA" id="ARBA00022691"/>
    </source>
</evidence>
<reference evidence="9 10" key="1">
    <citation type="submission" date="2016-10" db="EMBL/GenBank/DDBJ databases">
        <authorList>
            <person name="de Groot N.N."/>
        </authorList>
    </citation>
    <scope>NUCLEOTIDE SEQUENCE [LARGE SCALE GENOMIC DNA]</scope>
    <source>
        <strain evidence="9 10">CGMCC 1.6502</strain>
    </source>
</reference>
<keyword evidence="3 9" id="KW-0489">Methyltransferase</keyword>
<evidence type="ECO:0000256" key="4">
    <source>
        <dbReference type="ARBA" id="ARBA00022679"/>
    </source>
</evidence>
<dbReference type="PROSITE" id="PS00092">
    <property type="entry name" value="N6_MTASE"/>
    <property type="match status" value="1"/>
</dbReference>
<dbReference type="GO" id="GO:0032259">
    <property type="term" value="P:methylation"/>
    <property type="evidence" value="ECO:0007669"/>
    <property type="project" value="UniProtKB-KW"/>
</dbReference>
<proteinExistence type="inferred from homology"/>
<dbReference type="Gene3D" id="3.40.50.150">
    <property type="entry name" value="Vaccinia Virus protein VP39"/>
    <property type="match status" value="1"/>
</dbReference>
<dbReference type="Pfam" id="PF22837">
    <property type="entry name" value="M_Eco57I_C"/>
    <property type="match status" value="1"/>
</dbReference>
<evidence type="ECO:0000256" key="3">
    <source>
        <dbReference type="ARBA" id="ARBA00022603"/>
    </source>
</evidence>
<dbReference type="Proteomes" id="UP000198694">
    <property type="component" value="Unassembled WGS sequence"/>
</dbReference>
<protein>
    <recommendedName>
        <fullName evidence="2">site-specific DNA-methyltransferase (adenine-specific)</fullName>
        <ecNumber evidence="2">2.1.1.72</ecNumber>
    </recommendedName>
</protein>
<keyword evidence="10" id="KW-1185">Reference proteome</keyword>
<dbReference type="InterPro" id="IPR050953">
    <property type="entry name" value="N4_N6_ade-DNA_methylase"/>
</dbReference>
<evidence type="ECO:0000256" key="6">
    <source>
        <dbReference type="ARBA" id="ARBA00047942"/>
    </source>
</evidence>
<keyword evidence="5" id="KW-0949">S-adenosyl-L-methionine</keyword>
<dbReference type="OrthoDB" id="9815272at2"/>
<evidence type="ECO:0000313" key="10">
    <source>
        <dbReference type="Proteomes" id="UP000198694"/>
    </source>
</evidence>
<comment type="catalytic activity">
    <reaction evidence="6">
        <text>a 2'-deoxyadenosine in DNA + S-adenosyl-L-methionine = an N(6)-methyl-2'-deoxyadenosine in DNA + S-adenosyl-L-homocysteine + H(+)</text>
        <dbReference type="Rhea" id="RHEA:15197"/>
        <dbReference type="Rhea" id="RHEA-COMP:12418"/>
        <dbReference type="Rhea" id="RHEA-COMP:12419"/>
        <dbReference type="ChEBI" id="CHEBI:15378"/>
        <dbReference type="ChEBI" id="CHEBI:57856"/>
        <dbReference type="ChEBI" id="CHEBI:59789"/>
        <dbReference type="ChEBI" id="CHEBI:90615"/>
        <dbReference type="ChEBI" id="CHEBI:90616"/>
        <dbReference type="EC" id="2.1.1.72"/>
    </reaction>
</comment>
<dbReference type="CDD" id="cd02440">
    <property type="entry name" value="AdoMet_MTases"/>
    <property type="match status" value="1"/>
</dbReference>
<dbReference type="InterPro" id="IPR011639">
    <property type="entry name" value="MethylTrfase_TaqI-like_dom"/>
</dbReference>
<evidence type="ECO:0000256" key="2">
    <source>
        <dbReference type="ARBA" id="ARBA00011900"/>
    </source>
</evidence>
<feature type="domain" description="Type II methyltransferase M.TaqI-like" evidence="7">
    <location>
        <begin position="82"/>
        <end position="197"/>
    </location>
</feature>
<comment type="similarity">
    <text evidence="1">Belongs to the N(4)/N(6)-methyltransferase family.</text>
</comment>
<dbReference type="Pfam" id="PF07669">
    <property type="entry name" value="Eco57I"/>
    <property type="match status" value="1"/>
</dbReference>
<dbReference type="PRINTS" id="PR00507">
    <property type="entry name" value="N12N6MTFRASE"/>
</dbReference>
<dbReference type="PANTHER" id="PTHR33841">
    <property type="entry name" value="DNA METHYLTRANSFERASE YEEA-RELATED"/>
    <property type="match status" value="1"/>
</dbReference>
<keyword evidence="4 9" id="KW-0808">Transferase</keyword>
<evidence type="ECO:0000313" key="9">
    <source>
        <dbReference type="EMBL" id="SDK17341.1"/>
    </source>
</evidence>